<feature type="domain" description="EF-hand" evidence="2">
    <location>
        <begin position="135"/>
        <end position="170"/>
    </location>
</feature>
<dbReference type="InterPro" id="IPR002048">
    <property type="entry name" value="EF_hand_dom"/>
</dbReference>
<dbReference type="SUPFAM" id="SSF47473">
    <property type="entry name" value="EF-hand"/>
    <property type="match status" value="1"/>
</dbReference>
<name>A0A913XGC1_EXADI</name>
<dbReference type="OMA" id="FEMYRFL"/>
<dbReference type="Pfam" id="PF13499">
    <property type="entry name" value="EF-hand_7"/>
    <property type="match status" value="2"/>
</dbReference>
<keyword evidence="4" id="KW-1185">Reference proteome</keyword>
<feature type="domain" description="EF-hand" evidence="2">
    <location>
        <begin position="58"/>
        <end position="93"/>
    </location>
</feature>
<dbReference type="PANTHER" id="PTHR47065">
    <property type="entry name" value="EF-HAND CALCIUM-BINDING DOMAIN-CONTAINING PROTEIN 9"/>
    <property type="match status" value="1"/>
</dbReference>
<dbReference type="KEGG" id="epa:110242327"/>
<dbReference type="GO" id="GO:0005509">
    <property type="term" value="F:calcium ion binding"/>
    <property type="evidence" value="ECO:0007669"/>
    <property type="project" value="InterPro"/>
</dbReference>
<reference evidence="3" key="1">
    <citation type="submission" date="2022-11" db="UniProtKB">
        <authorList>
            <consortium name="EnsemblMetazoa"/>
        </authorList>
    </citation>
    <scope>IDENTIFICATION</scope>
</reference>
<dbReference type="PANTHER" id="PTHR47065:SF1">
    <property type="entry name" value="EF-HAND CALCIUM-BINDING DOMAIN-CONTAINING PROTEIN 9"/>
    <property type="match status" value="1"/>
</dbReference>
<dbReference type="PROSITE" id="PS00018">
    <property type="entry name" value="EF_HAND_1"/>
    <property type="match status" value="2"/>
</dbReference>
<organism evidence="3 4">
    <name type="scientific">Exaiptasia diaphana</name>
    <name type="common">Tropical sea anemone</name>
    <name type="synonym">Aiptasia pulchella</name>
    <dbReference type="NCBI Taxonomy" id="2652724"/>
    <lineage>
        <taxon>Eukaryota</taxon>
        <taxon>Metazoa</taxon>
        <taxon>Cnidaria</taxon>
        <taxon>Anthozoa</taxon>
        <taxon>Hexacorallia</taxon>
        <taxon>Actiniaria</taxon>
        <taxon>Aiptasiidae</taxon>
        <taxon>Exaiptasia</taxon>
    </lineage>
</organism>
<dbReference type="InterPro" id="IPR042798">
    <property type="entry name" value="EFCAB9"/>
</dbReference>
<evidence type="ECO:0000313" key="4">
    <source>
        <dbReference type="Proteomes" id="UP000887567"/>
    </source>
</evidence>
<dbReference type="InterPro" id="IPR011992">
    <property type="entry name" value="EF-hand-dom_pair"/>
</dbReference>
<dbReference type="EnsemblMetazoa" id="XM_021048305.2">
    <property type="protein sequence ID" value="XP_020903964.1"/>
    <property type="gene ID" value="LOC110242327"/>
</dbReference>
<keyword evidence="1" id="KW-0106">Calcium</keyword>
<proteinExistence type="predicted"/>
<dbReference type="InterPro" id="IPR018247">
    <property type="entry name" value="EF_Hand_1_Ca_BS"/>
</dbReference>
<dbReference type="AlphaFoldDB" id="A0A913XGC1"/>
<accession>A0A913XGC1</accession>
<dbReference type="GO" id="GO:0061891">
    <property type="term" value="F:calcium ion sensor activity"/>
    <property type="evidence" value="ECO:0007669"/>
    <property type="project" value="TreeGrafter"/>
</dbReference>
<dbReference type="Gene3D" id="1.10.238.10">
    <property type="entry name" value="EF-hand"/>
    <property type="match status" value="2"/>
</dbReference>
<dbReference type="SMART" id="SM00054">
    <property type="entry name" value="EFh"/>
    <property type="match status" value="3"/>
</dbReference>
<evidence type="ECO:0000313" key="3">
    <source>
        <dbReference type="EnsemblMetazoa" id="XP_020903964.1"/>
    </source>
</evidence>
<sequence>MKVFSKNLRYMHLDKTYCLLSGKNARIVLELFRLLDVHNEMALNDLQFLAFMRVSTDLNESEIYKVFDMLDVDGSGTIDFDEFYLLVCILIAVQDNEEKHFIYRHSRTVFDLLDEDSSGNISSFEFETFGFMFNLQGKAIRDIFKEFDVSGDQELDYSEFKMFAMACIDRCAEIEKSLPSNRCLAMVVRGMEMCSIT</sequence>
<dbReference type="GO" id="GO:0005737">
    <property type="term" value="C:cytoplasm"/>
    <property type="evidence" value="ECO:0007669"/>
    <property type="project" value="TreeGrafter"/>
</dbReference>
<dbReference type="RefSeq" id="XP_020903964.1">
    <property type="nucleotide sequence ID" value="XM_021048305.2"/>
</dbReference>
<dbReference type="GeneID" id="110242327"/>
<protein>
    <recommendedName>
        <fullName evidence="2">EF-hand domain-containing protein</fullName>
    </recommendedName>
</protein>
<evidence type="ECO:0000256" key="1">
    <source>
        <dbReference type="ARBA" id="ARBA00022837"/>
    </source>
</evidence>
<evidence type="ECO:0000259" key="2">
    <source>
        <dbReference type="PROSITE" id="PS50222"/>
    </source>
</evidence>
<dbReference type="OrthoDB" id="186625at2759"/>
<dbReference type="PROSITE" id="PS50222">
    <property type="entry name" value="EF_HAND_2"/>
    <property type="match status" value="2"/>
</dbReference>
<dbReference type="Proteomes" id="UP000887567">
    <property type="component" value="Unplaced"/>
</dbReference>